<feature type="region of interest" description="Disordered" evidence="6">
    <location>
        <begin position="899"/>
        <end position="957"/>
    </location>
</feature>
<dbReference type="GO" id="GO:0008270">
    <property type="term" value="F:zinc ion binding"/>
    <property type="evidence" value="ECO:0007669"/>
    <property type="project" value="InterPro"/>
</dbReference>
<feature type="region of interest" description="Disordered" evidence="6">
    <location>
        <begin position="169"/>
        <end position="194"/>
    </location>
</feature>
<sequence length="1073" mass="119674">MLVAISSLSEIKKDDEDNEIVNVDFDFFNIDEIDYHAVKHLLVQLFHSDSQDLELHTLTDLILSQSGVGTTIKVDGKESDPYAFLTAVNLNSNNSIGCVSNLSNYLLNRAKSASNQSLYNTLNQLLSGESSSQVGLLLEELESASKSGQAYNFTHYLIPARTYIESDNDVEMDDQGPTKKQRGGNNSKLQTFHPEDDITQDFTELVADYQYKNVVTREQDAFGADIRGRLILIEAEKLKNLQPKPAQYSQKKPKRKSQTDASPDSSAVDQQTGQPIKKRQRTARSCDSCRSRKIRCDFLPDEDPPCCKHCKHNGLPCTSNLPISETRFKKRSSSAYAPETTPILQAQPQPQSQSQSQPQPQPPPLQPPSQPQPQPQLQPQPQPQSQPPQRLPQPQPLRQLSVPMDVPPSGVNISVPSAPPPPSGFPIRLPPIGRENMKLPPLNSESRMLGPTSISYLVHSQAQLPTSVERNLKDVDDRYHQKSSLTPNGDGWIHQMQNRPGSSHDRIQKPPTIQKEISQTRQTNDLPLDEEAKQMLLDIYFSEIAPIFPVLTTATGRQVPLETLNICRSALNDSLAGSTLSRSSLVTIQALLICSLNTDAHSTALGSSGSSIWLRSGAAIRMAHDLGLHKESNECTQWESNRRRRVWAAVVIMDRWASCAHGLPMTINLVDCDVLLPSPFEFYKDEQSEDVKPIIKEDENKPYSFFVEMVKNSVLLGRILQTLYSAVGLRLVTDEQLFSLAADIEHWREDLPNNLKFTGSSSSPQAGVLQMAYVTLCLLLFRPMMRASENEMSDELKHTLDETRWNKVYIASTECIDWVYQNQKIMDHWFIAVYCLCSCALIQHHTWVRLQDERALDSLHKVVEILEQWQRGGGGDDAITWRNKLTDIIHILNKSATRAKSGTQSVSEPDGSRMRRNTSQLRYSEDKRSDSSGGFNQNQSTFTGVVESQQQQPPYAAGAQNGVMSYAALSTNRDDLESVQSPFQIGQTPSYPNQPIYSSVIDDSTPHHAFFDLNAWDVLMQNFHPVGSSGGGNATTPNHGVADVHPPQNTQNSATNAIPNVTYGHIKPSFNNL</sequence>
<protein>
    <recommendedName>
        <fullName evidence="7">Zn(2)-C6 fungal-type domain-containing protein</fullName>
    </recommendedName>
</protein>
<feature type="region of interest" description="Disordered" evidence="6">
    <location>
        <begin position="345"/>
        <end position="425"/>
    </location>
</feature>
<evidence type="ECO:0000256" key="4">
    <source>
        <dbReference type="ARBA" id="ARBA00023163"/>
    </source>
</evidence>
<proteinExistence type="predicted"/>
<dbReference type="Pfam" id="PF00172">
    <property type="entry name" value="Zn_clus"/>
    <property type="match status" value="1"/>
</dbReference>
<accession>A0A4T0R102</accession>
<keyword evidence="3" id="KW-0238">DNA-binding</keyword>
<feature type="compositionally biased region" description="Polar residues" evidence="6">
    <location>
        <begin position="931"/>
        <end position="948"/>
    </location>
</feature>
<dbReference type="PANTHER" id="PTHR31668">
    <property type="entry name" value="GLUCOSE TRANSPORT TRANSCRIPTION REGULATOR RGT1-RELATED-RELATED"/>
    <property type="match status" value="1"/>
</dbReference>
<feature type="compositionally biased region" description="Polar residues" evidence="6">
    <location>
        <begin position="259"/>
        <end position="274"/>
    </location>
</feature>
<feature type="compositionally biased region" description="Low complexity" evidence="6">
    <location>
        <begin position="347"/>
        <end position="358"/>
    </location>
</feature>
<keyword evidence="1" id="KW-0479">Metal-binding</keyword>
<comment type="caution">
    <text evidence="8">The sequence shown here is derived from an EMBL/GenBank/DDBJ whole genome shotgun (WGS) entry which is preliminary data.</text>
</comment>
<dbReference type="PROSITE" id="PS00463">
    <property type="entry name" value="ZN2_CY6_FUNGAL_1"/>
    <property type="match status" value="1"/>
</dbReference>
<name>A0A4T0R102_9BASI</name>
<evidence type="ECO:0000259" key="7">
    <source>
        <dbReference type="PROSITE" id="PS50048"/>
    </source>
</evidence>
<dbReference type="SMART" id="SM00066">
    <property type="entry name" value="GAL4"/>
    <property type="match status" value="1"/>
</dbReference>
<keyword evidence="5" id="KW-0539">Nucleus</keyword>
<dbReference type="Pfam" id="PF04082">
    <property type="entry name" value="Fungal_trans"/>
    <property type="match status" value="1"/>
</dbReference>
<dbReference type="SUPFAM" id="SSF57701">
    <property type="entry name" value="Zn2/Cys6 DNA-binding domain"/>
    <property type="match status" value="1"/>
</dbReference>
<dbReference type="GO" id="GO:0003677">
    <property type="term" value="F:DNA binding"/>
    <property type="evidence" value="ECO:0007669"/>
    <property type="project" value="UniProtKB-KW"/>
</dbReference>
<evidence type="ECO:0000313" key="9">
    <source>
        <dbReference type="Proteomes" id="UP000305647"/>
    </source>
</evidence>
<evidence type="ECO:0000256" key="6">
    <source>
        <dbReference type="SAM" id="MobiDB-lite"/>
    </source>
</evidence>
<dbReference type="InterPro" id="IPR001138">
    <property type="entry name" value="Zn2Cys6_DnaBD"/>
</dbReference>
<feature type="region of interest" description="Disordered" evidence="6">
    <location>
        <begin position="480"/>
        <end position="508"/>
    </location>
</feature>
<evidence type="ECO:0000256" key="3">
    <source>
        <dbReference type="ARBA" id="ARBA00023125"/>
    </source>
</evidence>
<evidence type="ECO:0000256" key="2">
    <source>
        <dbReference type="ARBA" id="ARBA00023015"/>
    </source>
</evidence>
<dbReference type="PROSITE" id="PS50048">
    <property type="entry name" value="ZN2_CY6_FUNGAL_2"/>
    <property type="match status" value="1"/>
</dbReference>
<evidence type="ECO:0000256" key="5">
    <source>
        <dbReference type="ARBA" id="ARBA00023242"/>
    </source>
</evidence>
<dbReference type="CDD" id="cd12148">
    <property type="entry name" value="fungal_TF_MHR"/>
    <property type="match status" value="1"/>
</dbReference>
<dbReference type="SMART" id="SM00906">
    <property type="entry name" value="Fungal_trans"/>
    <property type="match status" value="1"/>
</dbReference>
<feature type="compositionally biased region" description="Pro residues" evidence="6">
    <location>
        <begin position="359"/>
        <end position="395"/>
    </location>
</feature>
<dbReference type="InterPro" id="IPR036864">
    <property type="entry name" value="Zn2-C6_fun-type_DNA-bd_sf"/>
</dbReference>
<feature type="domain" description="Zn(2)-C6 fungal-type" evidence="7">
    <location>
        <begin position="285"/>
        <end position="319"/>
    </location>
</feature>
<dbReference type="InterPro" id="IPR007219">
    <property type="entry name" value="XnlR_reg_dom"/>
</dbReference>
<keyword evidence="2" id="KW-0805">Transcription regulation</keyword>
<dbReference type="GO" id="GO:0006351">
    <property type="term" value="P:DNA-templated transcription"/>
    <property type="evidence" value="ECO:0007669"/>
    <property type="project" value="InterPro"/>
</dbReference>
<dbReference type="Proteomes" id="UP000305647">
    <property type="component" value="Unassembled WGS sequence"/>
</dbReference>
<organism evidence="8 9">
    <name type="scientific">Wallemia mellicola</name>
    <dbReference type="NCBI Taxonomy" id="1708541"/>
    <lineage>
        <taxon>Eukaryota</taxon>
        <taxon>Fungi</taxon>
        <taxon>Dikarya</taxon>
        <taxon>Basidiomycota</taxon>
        <taxon>Wallemiomycotina</taxon>
        <taxon>Wallemiomycetes</taxon>
        <taxon>Wallemiales</taxon>
        <taxon>Wallemiaceae</taxon>
        <taxon>Wallemia</taxon>
    </lineage>
</organism>
<dbReference type="GO" id="GO:0000981">
    <property type="term" value="F:DNA-binding transcription factor activity, RNA polymerase II-specific"/>
    <property type="evidence" value="ECO:0007669"/>
    <property type="project" value="InterPro"/>
</dbReference>
<keyword evidence="4" id="KW-0804">Transcription</keyword>
<dbReference type="EMBL" id="SPRO01000013">
    <property type="protein sequence ID" value="TIC31336.1"/>
    <property type="molecule type" value="Genomic_DNA"/>
</dbReference>
<dbReference type="CDD" id="cd00067">
    <property type="entry name" value="GAL4"/>
    <property type="match status" value="1"/>
</dbReference>
<dbReference type="PANTHER" id="PTHR31668:SF26">
    <property type="entry name" value="GLUCOSE TRANSPORT TRANSCRIPTION REGULATOR RGT1-RELATED"/>
    <property type="match status" value="1"/>
</dbReference>
<evidence type="ECO:0000313" key="8">
    <source>
        <dbReference type="EMBL" id="TIC31336.1"/>
    </source>
</evidence>
<gene>
    <name evidence="8" type="ORF">E3Q10_01704</name>
</gene>
<dbReference type="Pfam" id="PF13862">
    <property type="entry name" value="BCCIP"/>
    <property type="match status" value="1"/>
</dbReference>
<dbReference type="InterPro" id="IPR050797">
    <property type="entry name" value="Carb_Metab_Trans_Reg"/>
</dbReference>
<feature type="region of interest" description="Disordered" evidence="6">
    <location>
        <begin position="243"/>
        <end position="284"/>
    </location>
</feature>
<evidence type="ECO:0000256" key="1">
    <source>
        <dbReference type="ARBA" id="ARBA00022723"/>
    </source>
</evidence>
<reference evidence="8 9" key="1">
    <citation type="submission" date="2019-03" db="EMBL/GenBank/DDBJ databases">
        <title>Sequencing 25 genomes of Wallemia mellicola.</title>
        <authorList>
            <person name="Gostincar C."/>
        </authorList>
    </citation>
    <scope>NUCLEOTIDE SEQUENCE [LARGE SCALE GENOMIC DNA]</scope>
    <source>
        <strain evidence="8 9">EXF-8738</strain>
    </source>
</reference>
<dbReference type="InterPro" id="IPR025602">
    <property type="entry name" value="BCP1_family"/>
</dbReference>
<dbReference type="AlphaFoldDB" id="A0A4T0R102"/>
<dbReference type="Gene3D" id="4.10.240.10">
    <property type="entry name" value="Zn(2)-C6 fungal-type DNA-binding domain"/>
    <property type="match status" value="1"/>
</dbReference>